<sequence length="95" mass="10805">MEAVTKLATTRNHDGGAHQCLGRRSDHSGSEFAQTRPLQIDQRVKTTQGSLATLTPRQEDLMTTVMQLQRQVYQLQERVEDAEGRPRRNNMRIGT</sequence>
<feature type="region of interest" description="Disordered" evidence="1">
    <location>
        <begin position="1"/>
        <end position="38"/>
    </location>
</feature>
<evidence type="ECO:0000256" key="1">
    <source>
        <dbReference type="SAM" id="MobiDB-lite"/>
    </source>
</evidence>
<protein>
    <submittedName>
        <fullName evidence="2">Uncharacterized protein</fullName>
    </submittedName>
</protein>
<gene>
    <name evidence="2" type="ORF">NDU88_004783</name>
</gene>
<dbReference type="EMBL" id="JANPWB010000008">
    <property type="protein sequence ID" value="KAJ1164343.1"/>
    <property type="molecule type" value="Genomic_DNA"/>
</dbReference>
<keyword evidence="3" id="KW-1185">Reference proteome</keyword>
<evidence type="ECO:0000313" key="2">
    <source>
        <dbReference type="EMBL" id="KAJ1164343.1"/>
    </source>
</evidence>
<dbReference type="Proteomes" id="UP001066276">
    <property type="component" value="Chromosome 4_2"/>
</dbReference>
<evidence type="ECO:0000313" key="3">
    <source>
        <dbReference type="Proteomes" id="UP001066276"/>
    </source>
</evidence>
<comment type="caution">
    <text evidence="2">The sequence shown here is derived from an EMBL/GenBank/DDBJ whole genome shotgun (WGS) entry which is preliminary data.</text>
</comment>
<name>A0AAV7SJW2_PLEWA</name>
<reference evidence="2" key="1">
    <citation type="journal article" date="2022" name="bioRxiv">
        <title>Sequencing and chromosome-scale assembly of the giantPleurodeles waltlgenome.</title>
        <authorList>
            <person name="Brown T."/>
            <person name="Elewa A."/>
            <person name="Iarovenko S."/>
            <person name="Subramanian E."/>
            <person name="Araus A.J."/>
            <person name="Petzold A."/>
            <person name="Susuki M."/>
            <person name="Suzuki K.-i.T."/>
            <person name="Hayashi T."/>
            <person name="Toyoda A."/>
            <person name="Oliveira C."/>
            <person name="Osipova E."/>
            <person name="Leigh N.D."/>
            <person name="Simon A."/>
            <person name="Yun M.H."/>
        </authorList>
    </citation>
    <scope>NUCLEOTIDE SEQUENCE</scope>
    <source>
        <strain evidence="2">20211129_DDA</strain>
        <tissue evidence="2">Liver</tissue>
    </source>
</reference>
<proteinExistence type="predicted"/>
<dbReference type="AlphaFoldDB" id="A0AAV7SJW2"/>
<accession>A0AAV7SJW2</accession>
<organism evidence="2 3">
    <name type="scientific">Pleurodeles waltl</name>
    <name type="common">Iberian ribbed newt</name>
    <dbReference type="NCBI Taxonomy" id="8319"/>
    <lineage>
        <taxon>Eukaryota</taxon>
        <taxon>Metazoa</taxon>
        <taxon>Chordata</taxon>
        <taxon>Craniata</taxon>
        <taxon>Vertebrata</taxon>
        <taxon>Euteleostomi</taxon>
        <taxon>Amphibia</taxon>
        <taxon>Batrachia</taxon>
        <taxon>Caudata</taxon>
        <taxon>Salamandroidea</taxon>
        <taxon>Salamandridae</taxon>
        <taxon>Pleurodelinae</taxon>
        <taxon>Pleurodeles</taxon>
    </lineage>
</organism>